<evidence type="ECO:0000313" key="3">
    <source>
        <dbReference type="Proteomes" id="UP001385951"/>
    </source>
</evidence>
<name>A0AAW0FR82_9APHY</name>
<reference evidence="2 3" key="1">
    <citation type="submission" date="2022-09" db="EMBL/GenBank/DDBJ databases">
        <authorList>
            <person name="Palmer J.M."/>
        </authorList>
    </citation>
    <scope>NUCLEOTIDE SEQUENCE [LARGE SCALE GENOMIC DNA]</scope>
    <source>
        <strain evidence="2 3">DSM 7382</strain>
    </source>
</reference>
<organism evidence="2 3">
    <name type="scientific">Cerrena zonata</name>
    <dbReference type="NCBI Taxonomy" id="2478898"/>
    <lineage>
        <taxon>Eukaryota</taxon>
        <taxon>Fungi</taxon>
        <taxon>Dikarya</taxon>
        <taxon>Basidiomycota</taxon>
        <taxon>Agaricomycotina</taxon>
        <taxon>Agaricomycetes</taxon>
        <taxon>Polyporales</taxon>
        <taxon>Cerrenaceae</taxon>
        <taxon>Cerrena</taxon>
    </lineage>
</organism>
<accession>A0AAW0FR82</accession>
<evidence type="ECO:0000256" key="1">
    <source>
        <dbReference type="SAM" id="MobiDB-lite"/>
    </source>
</evidence>
<sequence>MSGTTFTPDAPSKDTSQQIHTFREWAETVINKHRSGRQTDVAWFAYLKAVVCDSNMSNLRARWGDSEVVGGMEMLQAYIRVNWRDDWGMIADFLTPTDVAPIPDPDVQPIFPEDHARVREAVQNQQKSVGDTNPVQSYEGPVTRKRAREQSGTEVLGDISPTRAPAASKRASKSADSMKRATKVSVDIPRYKALLSKPPKSDGRPNEPSLPAIAAASSGASTS</sequence>
<feature type="compositionally biased region" description="Polar residues" evidence="1">
    <location>
        <begin position="122"/>
        <end position="136"/>
    </location>
</feature>
<comment type="caution">
    <text evidence="2">The sequence shown here is derived from an EMBL/GenBank/DDBJ whole genome shotgun (WGS) entry which is preliminary data.</text>
</comment>
<dbReference type="Proteomes" id="UP001385951">
    <property type="component" value="Unassembled WGS sequence"/>
</dbReference>
<proteinExistence type="predicted"/>
<evidence type="ECO:0000313" key="2">
    <source>
        <dbReference type="EMBL" id="KAK7680013.1"/>
    </source>
</evidence>
<feature type="region of interest" description="Disordered" evidence="1">
    <location>
        <begin position="122"/>
        <end position="223"/>
    </location>
</feature>
<protein>
    <recommendedName>
        <fullName evidence="4">Gag protein</fullName>
    </recommendedName>
</protein>
<dbReference type="AlphaFoldDB" id="A0AAW0FR82"/>
<gene>
    <name evidence="2" type="ORF">QCA50_016959</name>
</gene>
<dbReference type="EMBL" id="JASBNA010000053">
    <property type="protein sequence ID" value="KAK7680013.1"/>
    <property type="molecule type" value="Genomic_DNA"/>
</dbReference>
<keyword evidence="3" id="KW-1185">Reference proteome</keyword>
<evidence type="ECO:0008006" key="4">
    <source>
        <dbReference type="Google" id="ProtNLM"/>
    </source>
</evidence>
<feature type="compositionally biased region" description="Low complexity" evidence="1">
    <location>
        <begin position="209"/>
        <end position="223"/>
    </location>
</feature>